<accession>A0A834XUG3</accession>
<evidence type="ECO:0000256" key="7">
    <source>
        <dbReference type="PIRNR" id="PIRNR000862"/>
    </source>
</evidence>
<dbReference type="OrthoDB" id="9974421at2759"/>
<dbReference type="Proteomes" id="UP000639338">
    <property type="component" value="Unassembled WGS sequence"/>
</dbReference>
<sequence>MIYTSKLLFIIIIILLLQKNCLSIGFLRDLFFPRVPVLNRVRSFTETRSSGNNFDSPILDIIGLVEKHGYPCLEYNITTKDGYKLKLHRIPESPYDEKKYKNHEKPVVFLQHGILASSDSWTLLGPNKDLAFILADEGWDVWLGNVRGNTYGRSHEELSPKNNEFWKFSFHEMAVYDLPAMIDHALEVSGQKNLFYIGHSMGTTMSYILLSMRPEYNDKIKFSISLAPIAFWNVIPKFPGSDVILKNYKNIKMFLDNNDIHEVLQLTSRSVKLGRSFCSDGVVTQPICAEMLFAISGRNEHFNRTLLPLLLSYFPAGASMQTFYHFVQNMKQRKFQQYDFGFVNNYKLYGQKKPPVYDLTKINTPFALVYSENDPMATKENVMMLAKNLNNVVAVERVASKEFNHLDFLWSLEGKKVLFSKVVNLLENYR</sequence>
<comment type="similarity">
    <text evidence="1 7">Belongs to the AB hydrolase superfamily. Lipase family.</text>
</comment>
<reference evidence="10 11" key="1">
    <citation type="submission" date="2020-08" db="EMBL/GenBank/DDBJ databases">
        <title>Aphidius gifuensis genome sequencing and assembly.</title>
        <authorList>
            <person name="Du Z."/>
        </authorList>
    </citation>
    <scope>NUCLEOTIDE SEQUENCE [LARGE SCALE GENOMIC DNA]</scope>
    <source>
        <strain evidence="10">YNYX2018</strain>
        <tissue evidence="10">Adults</tissue>
    </source>
</reference>
<evidence type="ECO:0000259" key="9">
    <source>
        <dbReference type="Pfam" id="PF04083"/>
    </source>
</evidence>
<protein>
    <recommendedName>
        <fullName evidence="7">Lipase</fullName>
    </recommendedName>
</protein>
<dbReference type="FunFam" id="3.40.50.1820:FF:000057">
    <property type="entry name" value="Lipase"/>
    <property type="match status" value="1"/>
</dbReference>
<keyword evidence="6" id="KW-0325">Glycoprotein</keyword>
<evidence type="ECO:0000256" key="1">
    <source>
        <dbReference type="ARBA" id="ARBA00010701"/>
    </source>
</evidence>
<dbReference type="PANTHER" id="PTHR11005">
    <property type="entry name" value="LYSOSOMAL ACID LIPASE-RELATED"/>
    <property type="match status" value="1"/>
</dbReference>
<dbReference type="Pfam" id="PF04083">
    <property type="entry name" value="Abhydro_lipase"/>
    <property type="match status" value="1"/>
</dbReference>
<evidence type="ECO:0000256" key="5">
    <source>
        <dbReference type="ARBA" id="ARBA00023098"/>
    </source>
</evidence>
<comment type="caution">
    <text evidence="10">The sequence shown here is derived from an EMBL/GenBank/DDBJ whole genome shotgun (WGS) entry which is preliminary data.</text>
</comment>
<evidence type="ECO:0000256" key="6">
    <source>
        <dbReference type="ARBA" id="ARBA00023180"/>
    </source>
</evidence>
<keyword evidence="11" id="KW-1185">Reference proteome</keyword>
<gene>
    <name evidence="10" type="ORF">HCN44_008776</name>
</gene>
<dbReference type="AlphaFoldDB" id="A0A834XUG3"/>
<name>A0A834XUG3_APHGI</name>
<keyword evidence="3 7" id="KW-0378">Hydrolase</keyword>
<evidence type="ECO:0000313" key="10">
    <source>
        <dbReference type="EMBL" id="KAF7991464.1"/>
    </source>
</evidence>
<feature type="domain" description="Partial AB-hydrolase lipase" evidence="9">
    <location>
        <begin position="64"/>
        <end position="123"/>
    </location>
</feature>
<evidence type="ECO:0000256" key="8">
    <source>
        <dbReference type="PIRSR" id="PIRSR000862-1"/>
    </source>
</evidence>
<dbReference type="EMBL" id="JACMRX010000004">
    <property type="protein sequence ID" value="KAF7991464.1"/>
    <property type="molecule type" value="Genomic_DNA"/>
</dbReference>
<dbReference type="InterPro" id="IPR025483">
    <property type="entry name" value="Lipase_euk"/>
</dbReference>
<evidence type="ECO:0000256" key="3">
    <source>
        <dbReference type="ARBA" id="ARBA00022801"/>
    </source>
</evidence>
<keyword evidence="4 7" id="KW-0442">Lipid degradation</keyword>
<organism evidence="10 11">
    <name type="scientific">Aphidius gifuensis</name>
    <name type="common">Parasitoid wasp</name>
    <dbReference type="NCBI Taxonomy" id="684658"/>
    <lineage>
        <taxon>Eukaryota</taxon>
        <taxon>Metazoa</taxon>
        <taxon>Ecdysozoa</taxon>
        <taxon>Arthropoda</taxon>
        <taxon>Hexapoda</taxon>
        <taxon>Insecta</taxon>
        <taxon>Pterygota</taxon>
        <taxon>Neoptera</taxon>
        <taxon>Endopterygota</taxon>
        <taxon>Hymenoptera</taxon>
        <taxon>Apocrita</taxon>
        <taxon>Ichneumonoidea</taxon>
        <taxon>Braconidae</taxon>
        <taxon>Aphidiinae</taxon>
        <taxon>Aphidius</taxon>
    </lineage>
</organism>
<keyword evidence="5" id="KW-0443">Lipid metabolism</keyword>
<feature type="active site" description="Charge relay system" evidence="8">
    <location>
        <position position="374"/>
    </location>
</feature>
<dbReference type="GO" id="GO:0016788">
    <property type="term" value="F:hydrolase activity, acting on ester bonds"/>
    <property type="evidence" value="ECO:0007669"/>
    <property type="project" value="InterPro"/>
</dbReference>
<proteinExistence type="inferred from homology"/>
<feature type="active site" description="Charge relay system" evidence="8">
    <location>
        <position position="405"/>
    </location>
</feature>
<dbReference type="SUPFAM" id="SSF53474">
    <property type="entry name" value="alpha/beta-Hydrolases"/>
    <property type="match status" value="1"/>
</dbReference>
<dbReference type="InterPro" id="IPR006693">
    <property type="entry name" value="AB_hydrolase_lipase"/>
</dbReference>
<dbReference type="PIRSF" id="PIRSF000862">
    <property type="entry name" value="Steryl_ester_lip"/>
    <property type="match status" value="1"/>
</dbReference>
<dbReference type="GO" id="GO:0016042">
    <property type="term" value="P:lipid catabolic process"/>
    <property type="evidence" value="ECO:0007669"/>
    <property type="project" value="UniProtKB-KW"/>
</dbReference>
<feature type="active site" description="Nucleophile" evidence="8">
    <location>
        <position position="200"/>
    </location>
</feature>
<keyword evidence="2" id="KW-0732">Signal</keyword>
<evidence type="ECO:0000256" key="4">
    <source>
        <dbReference type="ARBA" id="ARBA00022963"/>
    </source>
</evidence>
<evidence type="ECO:0000313" key="11">
    <source>
        <dbReference type="Proteomes" id="UP000639338"/>
    </source>
</evidence>
<evidence type="ECO:0000256" key="2">
    <source>
        <dbReference type="ARBA" id="ARBA00022729"/>
    </source>
</evidence>
<dbReference type="InterPro" id="IPR029058">
    <property type="entry name" value="AB_hydrolase_fold"/>
</dbReference>
<dbReference type="Gene3D" id="3.40.50.1820">
    <property type="entry name" value="alpha/beta hydrolase"/>
    <property type="match status" value="1"/>
</dbReference>